<dbReference type="AlphaFoldDB" id="A0A6B3N990"/>
<evidence type="ECO:0000313" key="1">
    <source>
        <dbReference type="EMBL" id="NER28170.1"/>
    </source>
</evidence>
<keyword evidence="1" id="KW-0456">Lyase</keyword>
<protein>
    <submittedName>
        <fullName evidence="1">Carbon-phosphorus lyase complex subunit PhnI</fullName>
    </submittedName>
</protein>
<gene>
    <name evidence="1" type="ORF">F6J89_11190</name>
</gene>
<dbReference type="InterPro" id="IPR008773">
    <property type="entry name" value="PhnI"/>
</dbReference>
<accession>A0A6B3N990</accession>
<organism evidence="1">
    <name type="scientific">Symploca sp. SIO1C4</name>
    <dbReference type="NCBI Taxonomy" id="2607765"/>
    <lineage>
        <taxon>Bacteria</taxon>
        <taxon>Bacillati</taxon>
        <taxon>Cyanobacteriota</taxon>
        <taxon>Cyanophyceae</taxon>
        <taxon>Coleofasciculales</taxon>
        <taxon>Coleofasciculaceae</taxon>
        <taxon>Symploca</taxon>
    </lineage>
</organism>
<dbReference type="GO" id="GO:0016829">
    <property type="term" value="F:lyase activity"/>
    <property type="evidence" value="ECO:0007669"/>
    <property type="project" value="UniProtKB-KW"/>
</dbReference>
<proteinExistence type="predicted"/>
<dbReference type="Pfam" id="PF05861">
    <property type="entry name" value="PhnI"/>
    <property type="match status" value="1"/>
</dbReference>
<comment type="caution">
    <text evidence="1">The sequence shown here is derived from an EMBL/GenBank/DDBJ whole genome shotgun (WGS) entry which is preliminary data.</text>
</comment>
<sequence length="364" mass="40108">MGYVAIKGGETAISEAIALLDFLRAKDSNEPPLSIGSIQHQLHALHSRVLSEGGIYHPELAALAIKQSAGDTLEAAFYLRAYRSTCPRIGITPVQKTEQMRLIRRISAAFKEIPGGQMLGPTPDYLQRLFRFELLDESPHRFRQIAKTWLQNIPDDSLPTSFPKVLDSLRAEGLLPPVPTQPHQPFDITRQPLVFPVPRSAALATMSRAETGSLLAIAYSNMRGYGDIHPTVAELRVGYLPILLPHPISGELMEAGDVLMTECEIVAMYEAASKDSKPTFGLGYGACLGHNEVKAISIAILDRALQKGQQQGVENPSEDPEFVLLHIDGIESMGFASHYKMPHYVTFQSDLDRLRTTQQQGENS</sequence>
<reference evidence="1" key="1">
    <citation type="submission" date="2019-11" db="EMBL/GenBank/DDBJ databases">
        <title>Genomic insights into an expanded diversity of filamentous marine cyanobacteria reveals the extraordinary biosynthetic potential of Moorea and Okeania.</title>
        <authorList>
            <person name="Ferreira Leao T."/>
            <person name="Wang M."/>
            <person name="Moss N."/>
            <person name="Da Silva R."/>
            <person name="Sanders J."/>
            <person name="Nurk S."/>
            <person name="Gurevich A."/>
            <person name="Humphrey G."/>
            <person name="Reher R."/>
            <person name="Zhu Q."/>
            <person name="Belda-Ferre P."/>
            <person name="Glukhov E."/>
            <person name="Rex R."/>
            <person name="Dorrestein P.C."/>
            <person name="Knight R."/>
            <person name="Pevzner P."/>
            <person name="Gerwick W.H."/>
            <person name="Gerwick L."/>
        </authorList>
    </citation>
    <scope>NUCLEOTIDE SEQUENCE</scope>
    <source>
        <strain evidence="1">SIO1C4</strain>
    </source>
</reference>
<name>A0A6B3N990_9CYAN</name>
<dbReference type="EMBL" id="JAAHFQ010000179">
    <property type="protein sequence ID" value="NER28170.1"/>
    <property type="molecule type" value="Genomic_DNA"/>
</dbReference>
<dbReference type="GO" id="GO:0019634">
    <property type="term" value="P:organic phosphonate metabolic process"/>
    <property type="evidence" value="ECO:0007669"/>
    <property type="project" value="InterPro"/>
</dbReference>
<dbReference type="PIRSF" id="PIRSF007313">
    <property type="entry name" value="PhnI"/>
    <property type="match status" value="1"/>
</dbReference>